<reference evidence="3" key="1">
    <citation type="submission" date="2025-08" db="UniProtKB">
        <authorList>
            <consortium name="RefSeq"/>
        </authorList>
    </citation>
    <scope>IDENTIFICATION</scope>
</reference>
<name>A0ABM4CN55_HYDVU</name>
<keyword evidence="2" id="KW-1185">Reference proteome</keyword>
<gene>
    <name evidence="3" type="primary">LOC105843385</name>
</gene>
<evidence type="ECO:0000256" key="1">
    <source>
        <dbReference type="SAM" id="SignalP"/>
    </source>
</evidence>
<dbReference type="Proteomes" id="UP001652625">
    <property type="component" value="Chromosome 10"/>
</dbReference>
<organism evidence="2 3">
    <name type="scientific">Hydra vulgaris</name>
    <name type="common">Hydra</name>
    <name type="synonym">Hydra attenuata</name>
    <dbReference type="NCBI Taxonomy" id="6087"/>
    <lineage>
        <taxon>Eukaryota</taxon>
        <taxon>Metazoa</taxon>
        <taxon>Cnidaria</taxon>
        <taxon>Hydrozoa</taxon>
        <taxon>Hydroidolina</taxon>
        <taxon>Anthoathecata</taxon>
        <taxon>Aplanulata</taxon>
        <taxon>Hydridae</taxon>
        <taxon>Hydra</taxon>
    </lineage>
</organism>
<keyword evidence="1" id="KW-0732">Signal</keyword>
<dbReference type="GeneID" id="105843385"/>
<feature type="signal peptide" evidence="1">
    <location>
        <begin position="1"/>
        <end position="22"/>
    </location>
</feature>
<accession>A0ABM4CN55</accession>
<evidence type="ECO:0000313" key="3">
    <source>
        <dbReference type="RefSeq" id="XP_065663239.1"/>
    </source>
</evidence>
<protein>
    <submittedName>
        <fullName evidence="3">Uncharacterized protein LOC105843385 isoform X2</fullName>
    </submittedName>
</protein>
<sequence length="203" mass="23581">MSMSLVRCLILAITLYSNPVKANDGVSTWHQQSIYKYDGKVNARAQQLLNVNIDQSLRSIDNASSQDYTSFNKKTNNKKQHELVKTTKLAQRNQGLLVDTGKLRLKKKKKAKYEKVESVDRAKKQTQCYKSFSWCQNHSKKILRKIECEKELKQCILTACKKANKCNPSFDECYQRNTDNVKGKYRCYTKWKGCAERYCSIKL</sequence>
<evidence type="ECO:0000313" key="2">
    <source>
        <dbReference type="Proteomes" id="UP001652625"/>
    </source>
</evidence>
<feature type="chain" id="PRO_5046254573" evidence="1">
    <location>
        <begin position="23"/>
        <end position="203"/>
    </location>
</feature>
<dbReference type="RefSeq" id="XP_065663239.1">
    <property type="nucleotide sequence ID" value="XM_065807167.1"/>
</dbReference>
<proteinExistence type="predicted"/>